<evidence type="ECO:0000313" key="12">
    <source>
        <dbReference type="EMBL" id="KAJ1921915.1"/>
    </source>
</evidence>
<evidence type="ECO:0000259" key="11">
    <source>
        <dbReference type="PROSITE" id="PS51671"/>
    </source>
</evidence>
<feature type="binding site" evidence="8">
    <location>
        <position position="388"/>
    </location>
    <ligand>
        <name>Fe cation</name>
        <dbReference type="ChEBI" id="CHEBI:24875"/>
    </ligand>
</feature>
<dbReference type="PIRSF" id="PIRSF000336">
    <property type="entry name" value="TH"/>
    <property type="match status" value="1"/>
</dbReference>
<comment type="caution">
    <text evidence="12">The sequence shown here is derived from an EMBL/GenBank/DDBJ whole genome shotgun (WGS) entry which is preliminary data.</text>
</comment>
<dbReference type="InterPro" id="IPR036329">
    <property type="entry name" value="Aro-AA_hydroxylase_C_sf"/>
</dbReference>
<keyword evidence="13" id="KW-1185">Reference proteome</keyword>
<dbReference type="GO" id="GO:0004505">
    <property type="term" value="F:phenylalanine 4-monooxygenase activity"/>
    <property type="evidence" value="ECO:0007669"/>
    <property type="project" value="UniProtKB-EC"/>
</dbReference>
<evidence type="ECO:0000256" key="6">
    <source>
        <dbReference type="ARBA" id="ARBA00023004"/>
    </source>
</evidence>
<evidence type="ECO:0000256" key="1">
    <source>
        <dbReference type="ARBA" id="ARBA00001954"/>
    </source>
</evidence>
<dbReference type="Gene3D" id="1.10.800.10">
    <property type="entry name" value="Aromatic amino acid hydroxylase"/>
    <property type="match status" value="1"/>
</dbReference>
<keyword evidence="6 8" id="KW-0408">Iron</keyword>
<protein>
    <recommendedName>
        <fullName evidence="3">phenylalanine 4-monooxygenase</fullName>
        <ecNumber evidence="3">1.14.16.1</ecNumber>
    </recommendedName>
</protein>
<organism evidence="12 13">
    <name type="scientific">Mycoemilia scoparia</name>
    <dbReference type="NCBI Taxonomy" id="417184"/>
    <lineage>
        <taxon>Eukaryota</taxon>
        <taxon>Fungi</taxon>
        <taxon>Fungi incertae sedis</taxon>
        <taxon>Zoopagomycota</taxon>
        <taxon>Kickxellomycotina</taxon>
        <taxon>Kickxellomycetes</taxon>
        <taxon>Kickxellales</taxon>
        <taxon>Kickxellaceae</taxon>
        <taxon>Mycoemilia</taxon>
    </lineage>
</organism>
<dbReference type="InterPro" id="IPR036951">
    <property type="entry name" value="ArAA_hydroxylase_sf"/>
</dbReference>
<evidence type="ECO:0000256" key="8">
    <source>
        <dbReference type="PIRSR" id="PIRSR000336-1"/>
    </source>
</evidence>
<evidence type="ECO:0000256" key="9">
    <source>
        <dbReference type="PIRSR" id="PIRSR601273-2"/>
    </source>
</evidence>
<gene>
    <name evidence="12" type="ORF">H4219_000261</name>
</gene>
<keyword evidence="5" id="KW-0560">Oxidoreductase</keyword>
<evidence type="ECO:0000256" key="7">
    <source>
        <dbReference type="ARBA" id="ARBA00023033"/>
    </source>
</evidence>
<feature type="domain" description="ACT" evidence="11">
    <location>
        <begin position="96"/>
        <end position="172"/>
    </location>
</feature>
<feature type="binding site" evidence="8">
    <location>
        <position position="343"/>
    </location>
    <ligand>
        <name>Fe cation</name>
        <dbReference type="ChEBI" id="CHEBI:24875"/>
    </ligand>
</feature>
<dbReference type="FunFam" id="1.10.800.10:FF:000004">
    <property type="entry name" value="Tyrosine 3-monooxygenase"/>
    <property type="match status" value="1"/>
</dbReference>
<dbReference type="PROSITE" id="PS51671">
    <property type="entry name" value="ACT"/>
    <property type="match status" value="1"/>
</dbReference>
<evidence type="ECO:0000256" key="5">
    <source>
        <dbReference type="ARBA" id="ARBA00023002"/>
    </source>
</evidence>
<dbReference type="PANTHER" id="PTHR11473">
    <property type="entry name" value="AROMATIC AMINO ACID HYDROXYLASE"/>
    <property type="match status" value="1"/>
</dbReference>
<dbReference type="AlphaFoldDB" id="A0A9W8A664"/>
<dbReference type="EMBL" id="JANBPU010000002">
    <property type="protein sequence ID" value="KAJ1921915.1"/>
    <property type="molecule type" value="Genomic_DNA"/>
</dbReference>
<dbReference type="PRINTS" id="PR00372">
    <property type="entry name" value="FYWHYDRXLASE"/>
</dbReference>
<accession>A0A9W8A664</accession>
<dbReference type="Proteomes" id="UP001150538">
    <property type="component" value="Unassembled WGS sequence"/>
</dbReference>
<dbReference type="InterPro" id="IPR002912">
    <property type="entry name" value="ACT_dom"/>
</dbReference>
<feature type="binding site" evidence="8">
    <location>
        <position position="348"/>
    </location>
    <ligand>
        <name>Fe cation</name>
        <dbReference type="ChEBI" id="CHEBI:24875"/>
    </ligand>
</feature>
<dbReference type="InterPro" id="IPR001273">
    <property type="entry name" value="ArAA_hydroxylase"/>
</dbReference>
<dbReference type="EC" id="1.14.16.1" evidence="3"/>
<dbReference type="Pfam" id="PF00351">
    <property type="entry name" value="Biopterin_H"/>
    <property type="match status" value="1"/>
</dbReference>
<proteinExistence type="inferred from homology"/>
<comment type="similarity">
    <text evidence="2">Belongs to the biopterin-dependent aromatic amino acid hydroxylase family.</text>
</comment>
<dbReference type="GO" id="GO:0005506">
    <property type="term" value="F:iron ion binding"/>
    <property type="evidence" value="ECO:0007669"/>
    <property type="project" value="InterPro"/>
</dbReference>
<evidence type="ECO:0000256" key="3">
    <source>
        <dbReference type="ARBA" id="ARBA00011995"/>
    </source>
</evidence>
<dbReference type="InterPro" id="IPR019773">
    <property type="entry name" value="Tyrosine_3-monooxygenase-like"/>
</dbReference>
<dbReference type="PANTHER" id="PTHR11473:SF24">
    <property type="entry name" value="PHENYLALANINE-4-HYDROXYLASE"/>
    <property type="match status" value="1"/>
</dbReference>
<feature type="domain" description="Biopterin-dependent aromatic amino acid hydroxylase family profile" evidence="10">
    <location>
        <begin position="164"/>
        <end position="509"/>
    </location>
</feature>
<dbReference type="InterPro" id="IPR018301">
    <property type="entry name" value="ArAA_hydroxylase_Fe/CU_BS"/>
</dbReference>
<keyword evidence="4 8" id="KW-0479">Metal-binding</keyword>
<dbReference type="SUPFAM" id="SSF56534">
    <property type="entry name" value="Aromatic aminoacid monoxygenases, catalytic and oligomerization domains"/>
    <property type="match status" value="1"/>
</dbReference>
<comment type="cofactor">
    <cofactor evidence="1 9">
        <name>Fe(2+)</name>
        <dbReference type="ChEBI" id="CHEBI:29033"/>
    </cofactor>
</comment>
<dbReference type="InterPro" id="IPR045865">
    <property type="entry name" value="ACT-like_dom_sf"/>
</dbReference>
<reference evidence="12" key="1">
    <citation type="submission" date="2022-07" db="EMBL/GenBank/DDBJ databases">
        <title>Phylogenomic reconstructions and comparative analyses of Kickxellomycotina fungi.</title>
        <authorList>
            <person name="Reynolds N.K."/>
            <person name="Stajich J.E."/>
            <person name="Barry K."/>
            <person name="Grigoriev I.V."/>
            <person name="Crous P."/>
            <person name="Smith M.E."/>
        </authorList>
    </citation>
    <scope>NUCLEOTIDE SEQUENCE</scope>
    <source>
        <strain evidence="12">NBRC 100468</strain>
    </source>
</reference>
<dbReference type="CDD" id="cd04880">
    <property type="entry name" value="ACT_AAAH-PDT-like"/>
    <property type="match status" value="1"/>
</dbReference>
<dbReference type="PROSITE" id="PS51410">
    <property type="entry name" value="BH4_AAA_HYDROXYL_2"/>
    <property type="match status" value="1"/>
</dbReference>
<dbReference type="OrthoDB" id="983542at2759"/>
<evidence type="ECO:0000259" key="10">
    <source>
        <dbReference type="PROSITE" id="PS51410"/>
    </source>
</evidence>
<evidence type="ECO:0000256" key="4">
    <source>
        <dbReference type="ARBA" id="ARBA00022723"/>
    </source>
</evidence>
<evidence type="ECO:0000313" key="13">
    <source>
        <dbReference type="Proteomes" id="UP001150538"/>
    </source>
</evidence>
<dbReference type="SUPFAM" id="SSF55021">
    <property type="entry name" value="ACT-like"/>
    <property type="match status" value="1"/>
</dbReference>
<name>A0A9W8A664_9FUNG</name>
<evidence type="ECO:0000256" key="2">
    <source>
        <dbReference type="ARBA" id="ARBA00009712"/>
    </source>
</evidence>
<dbReference type="InterPro" id="IPR019774">
    <property type="entry name" value="Aromatic-AA_hydroxylase_C"/>
</dbReference>
<dbReference type="PROSITE" id="PS00367">
    <property type="entry name" value="BH4_AAA_HYDROXYL_1"/>
    <property type="match status" value="1"/>
</dbReference>
<keyword evidence="7" id="KW-0503">Monooxygenase</keyword>
<sequence>MATGLIEQCWWIDCFERDLEGFGLDSYLIKRGAEDQFLVELCSSFILQLSYLVIYSLRQPSLPVFSALSTNSMNSSIPTAAAPGSSSDDVKCLRTTLLISIGDKVGALDECLDALKKSQVSMTRIESRSSLTVECGYDFFVDFTAANKEQINQIVDELNGVSIVKDVRILNAACNAQWFPRKMVDLDTFADKVLEMGEELSSDHPGAKDPVYRKRRYEIVQNAKLYRTGQVLPYIEYTQEEKDTWKAVFRELTSLHATHACREYRHIFPLLEKNCGYREDNIPQLQDVSNFLRVSSGFRLRPVMGLLSPRDFLNGLAFRVFHCTQYVRHHSNPTYTPEPDVCHELLGHVPLFADPGFAEFSQQIGLASLGASEEDIERLSTIYWFTAEFGLCREDGEIRAYGSGLLSSTGELKYSLSDKPQLLPFDPEKMAKQKYPITEYQPVYFVADTFTDATEKFCEYAAKMERPFQVRYDPYTETIQVLDNKTQLYHFANSIKNDMKVLTSALEKF</sequence>